<dbReference type="OrthoDB" id="9775346at2"/>
<accession>A0A2M9CR99</accession>
<dbReference type="InterPro" id="IPR014825">
    <property type="entry name" value="DNA_alkylation"/>
</dbReference>
<protein>
    <submittedName>
        <fullName evidence="1">DNA-7-methylguanine glycosylase</fullName>
    </submittedName>
</protein>
<gene>
    <name evidence="1" type="ORF">BXY57_0014</name>
</gene>
<dbReference type="RefSeq" id="WP_100313183.1">
    <property type="nucleotide sequence ID" value="NZ_PGFG01000001.1"/>
</dbReference>
<dbReference type="PANTHER" id="PTHR34070">
    <property type="entry name" value="ARMADILLO-TYPE FOLD"/>
    <property type="match status" value="1"/>
</dbReference>
<organism evidence="1 2">
    <name type="scientific">Thermoflavifilum aggregans</name>
    <dbReference type="NCBI Taxonomy" id="454188"/>
    <lineage>
        <taxon>Bacteria</taxon>
        <taxon>Pseudomonadati</taxon>
        <taxon>Bacteroidota</taxon>
        <taxon>Chitinophagia</taxon>
        <taxon>Chitinophagales</taxon>
        <taxon>Chitinophagaceae</taxon>
        <taxon>Thermoflavifilum</taxon>
    </lineage>
</organism>
<keyword evidence="2" id="KW-1185">Reference proteome</keyword>
<dbReference type="Gene3D" id="1.25.40.290">
    <property type="entry name" value="ARM repeat domains"/>
    <property type="match status" value="1"/>
</dbReference>
<dbReference type="EMBL" id="PGFG01000001">
    <property type="protein sequence ID" value="PJJ74456.1"/>
    <property type="molecule type" value="Genomic_DNA"/>
</dbReference>
<dbReference type="Gene3D" id="1.20.1660.10">
    <property type="entry name" value="Hypothetical protein (EF3068)"/>
    <property type="match status" value="1"/>
</dbReference>
<dbReference type="SUPFAM" id="SSF48371">
    <property type="entry name" value="ARM repeat"/>
    <property type="match status" value="1"/>
</dbReference>
<evidence type="ECO:0000313" key="2">
    <source>
        <dbReference type="Proteomes" id="UP000230000"/>
    </source>
</evidence>
<name>A0A2M9CR99_9BACT</name>
<proteinExistence type="predicted"/>
<dbReference type="AlphaFoldDB" id="A0A2M9CR99"/>
<sequence length="231" mass="27829">MEDNLQILETEFRKNSNPQIALWQMAYMKNQFEFYGIKTPVRRKIQKPLLIRENLPPKDDLGKIVKILWEKPQREYQYFAQELTEKYIKQFDKRDIILFEFMILHKSWWDTVDYIATKLVGEYFKIYPEQRNISVEKWIHSNNIWLQRTSILFQLNFGKEIDTGFLSYIICSLSDSNEFFIAKAIGWILRQYSKINPDWVLNFTSNTRLNKLSIKEAIRLINIPNSDKLPF</sequence>
<dbReference type="Proteomes" id="UP000230000">
    <property type="component" value="Unassembled WGS sequence"/>
</dbReference>
<dbReference type="InterPro" id="IPR016024">
    <property type="entry name" value="ARM-type_fold"/>
</dbReference>
<comment type="caution">
    <text evidence="1">The sequence shown here is derived from an EMBL/GenBank/DDBJ whole genome shotgun (WGS) entry which is preliminary data.</text>
</comment>
<evidence type="ECO:0000313" key="1">
    <source>
        <dbReference type="EMBL" id="PJJ74456.1"/>
    </source>
</evidence>
<reference evidence="1 2" key="1">
    <citation type="submission" date="2017-11" db="EMBL/GenBank/DDBJ databases">
        <title>Genomic Encyclopedia of Archaeal and Bacterial Type Strains, Phase II (KMG-II): From Individual Species to Whole Genera.</title>
        <authorList>
            <person name="Goeker M."/>
        </authorList>
    </citation>
    <scope>NUCLEOTIDE SEQUENCE [LARGE SCALE GENOMIC DNA]</scope>
    <source>
        <strain evidence="1 2">DSM 27268</strain>
    </source>
</reference>
<dbReference type="PANTHER" id="PTHR34070:SF1">
    <property type="entry name" value="DNA ALKYLATION REPAIR PROTEIN"/>
    <property type="match status" value="1"/>
</dbReference>
<dbReference type="Pfam" id="PF08713">
    <property type="entry name" value="DNA_alkylation"/>
    <property type="match status" value="1"/>
</dbReference>
<dbReference type="CDD" id="cd07064">
    <property type="entry name" value="AlkD_like_1"/>
    <property type="match status" value="1"/>
</dbReference>